<accession>A0A7S2THH5</accession>
<evidence type="ECO:0000259" key="2">
    <source>
        <dbReference type="Pfam" id="PF08719"/>
    </source>
</evidence>
<dbReference type="InterPro" id="IPR012816">
    <property type="entry name" value="NADAR"/>
</dbReference>
<dbReference type="SUPFAM" id="SSF143990">
    <property type="entry name" value="YbiA-like"/>
    <property type="match status" value="1"/>
</dbReference>
<feature type="domain" description="NADAR" evidence="2">
    <location>
        <begin position="9"/>
        <end position="93"/>
    </location>
</feature>
<dbReference type="Gene3D" id="1.10.357.40">
    <property type="entry name" value="YbiA-like"/>
    <property type="match status" value="1"/>
</dbReference>
<reference evidence="3" key="1">
    <citation type="submission" date="2021-01" db="EMBL/GenBank/DDBJ databases">
        <authorList>
            <person name="Corre E."/>
            <person name="Pelletier E."/>
            <person name="Niang G."/>
            <person name="Scheremetjew M."/>
            <person name="Finn R."/>
            <person name="Kale V."/>
            <person name="Holt S."/>
            <person name="Cochrane G."/>
            <person name="Meng A."/>
            <person name="Brown T."/>
            <person name="Cohen L."/>
        </authorList>
    </citation>
    <scope>NUCLEOTIDE SEQUENCE</scope>
    <source>
        <strain evidence="3">CCMP622</strain>
    </source>
</reference>
<name>A0A7S2THH5_9EUKA</name>
<dbReference type="Pfam" id="PF08719">
    <property type="entry name" value="NADAR"/>
    <property type="match status" value="1"/>
</dbReference>
<protein>
    <recommendedName>
        <fullName evidence="2">NADAR domain-containing protein</fullName>
    </recommendedName>
</protein>
<evidence type="ECO:0000313" key="3">
    <source>
        <dbReference type="EMBL" id="CAD9750248.1"/>
    </source>
</evidence>
<organism evidence="3">
    <name type="scientific">Lotharella oceanica</name>
    <dbReference type="NCBI Taxonomy" id="641309"/>
    <lineage>
        <taxon>Eukaryota</taxon>
        <taxon>Sar</taxon>
        <taxon>Rhizaria</taxon>
        <taxon>Cercozoa</taxon>
        <taxon>Chlorarachniophyceae</taxon>
        <taxon>Lotharella</taxon>
    </lineage>
</organism>
<feature type="region of interest" description="Disordered" evidence="1">
    <location>
        <begin position="146"/>
        <end position="166"/>
    </location>
</feature>
<dbReference type="EMBL" id="HBHP01005022">
    <property type="protein sequence ID" value="CAD9750248.1"/>
    <property type="molecule type" value="Transcribed_RNA"/>
</dbReference>
<gene>
    <name evidence="3" type="ORF">LSP00402_LOCUS3102</name>
</gene>
<dbReference type="AlphaFoldDB" id="A0A7S2THH5"/>
<proteinExistence type="predicted"/>
<feature type="compositionally biased region" description="Basic and acidic residues" evidence="1">
    <location>
        <begin position="154"/>
        <end position="166"/>
    </location>
</feature>
<evidence type="ECO:0000256" key="1">
    <source>
        <dbReference type="SAM" id="MobiDB-lite"/>
    </source>
</evidence>
<dbReference type="CDD" id="cd15457">
    <property type="entry name" value="NADAR"/>
    <property type="match status" value="1"/>
</dbReference>
<dbReference type="InterPro" id="IPR037238">
    <property type="entry name" value="YbiA-like_sf"/>
</dbReference>
<sequence>MDNFLVSEMKIAGKVWLSCEQYFQAMKFREEEYREQIRKESSGTKVWSMGQSRRYKIVENWEEIKVDVMYEANKAKFSQNAKLKEVLLSTKGDIDARGFPFWAYWNGRILERIREELRAKEERDEKALKLLLDAFEDYRFSRKDPKGWAMKQKKTAEAKSKPEQEK</sequence>